<dbReference type="AlphaFoldDB" id="A0A7W3UJ00"/>
<evidence type="ECO:0000313" key="2">
    <source>
        <dbReference type="EMBL" id="MBB1095840.1"/>
    </source>
</evidence>
<proteinExistence type="predicted"/>
<protein>
    <submittedName>
        <fullName evidence="2">GNAT family N-acetyltransferase</fullName>
    </submittedName>
</protein>
<dbReference type="InterPro" id="IPR051531">
    <property type="entry name" value="N-acetyltransferase"/>
</dbReference>
<dbReference type="EMBL" id="JACIVE010000057">
    <property type="protein sequence ID" value="MBB1095840.1"/>
    <property type="molecule type" value="Genomic_DNA"/>
</dbReference>
<name>A0A7W3UJ00_9LACO</name>
<dbReference type="Proteomes" id="UP000534578">
    <property type="component" value="Unassembled WGS sequence"/>
</dbReference>
<gene>
    <name evidence="2" type="ORF">H5R92_06535</name>
</gene>
<sequence>MSKIIIESAKSNNNLEAIVKLLDDEKLTQTVGLLLPLQRENRVQAIKMFVYQNHVMVVKLNEDVVGIIVLSAWYGDEGRRIAHHYELGYLLRQDQWNKGIMTSALRKFISILPSKITIHAECKQSNCRSKRVLIKCGFIYDKDDLWQRIIK</sequence>
<reference evidence="2 3" key="1">
    <citation type="submission" date="2020-07" db="EMBL/GenBank/DDBJ databases">
        <title>Description of Limosilactobacillus balticus sp. nov., Limosilactobacillus agrestis sp. nov., Limosilactobacillus albertensis sp. nov., Limosilactobacillus rudii sp. nov., Limosilactobacillus fastidiosus sp. nov., five novel Limosilactobacillus species isolated from the vertebrate gastrointestinal tract, and proposal of 6 subspecies of Limosilactobacillus reuteri adapted to the gastrointestinal tract of specific vertebrate hosts.</title>
        <authorList>
            <person name="Li F."/>
            <person name="Cheng C."/>
            <person name="Zheng J."/>
            <person name="Quevedo R.M."/>
            <person name="Li J."/>
            <person name="Roos S."/>
            <person name="Gaenzle M.G."/>
            <person name="Walter J."/>
        </authorList>
    </citation>
    <scope>NUCLEOTIDE SEQUENCE [LARGE SCALE GENOMIC DNA]</scope>
    <source>
        <strain evidence="2 3">BG-MG3-A</strain>
    </source>
</reference>
<dbReference type="InterPro" id="IPR000182">
    <property type="entry name" value="GNAT_dom"/>
</dbReference>
<comment type="caution">
    <text evidence="2">The sequence shown here is derived from an EMBL/GenBank/DDBJ whole genome shotgun (WGS) entry which is preliminary data.</text>
</comment>
<dbReference type="GO" id="GO:0016747">
    <property type="term" value="F:acyltransferase activity, transferring groups other than amino-acyl groups"/>
    <property type="evidence" value="ECO:0007669"/>
    <property type="project" value="InterPro"/>
</dbReference>
<dbReference type="PANTHER" id="PTHR43792">
    <property type="entry name" value="GNAT FAMILY, PUTATIVE (AFU_ORTHOLOGUE AFUA_3G00765)-RELATED-RELATED"/>
    <property type="match status" value="1"/>
</dbReference>
<dbReference type="Gene3D" id="3.40.630.30">
    <property type="match status" value="1"/>
</dbReference>
<dbReference type="PROSITE" id="PS51186">
    <property type="entry name" value="GNAT"/>
    <property type="match status" value="1"/>
</dbReference>
<feature type="domain" description="N-acetyltransferase" evidence="1">
    <location>
        <begin position="4"/>
        <end position="151"/>
    </location>
</feature>
<dbReference type="SUPFAM" id="SSF55729">
    <property type="entry name" value="Acyl-CoA N-acyltransferases (Nat)"/>
    <property type="match status" value="1"/>
</dbReference>
<dbReference type="InterPro" id="IPR016181">
    <property type="entry name" value="Acyl_CoA_acyltransferase"/>
</dbReference>
<organism evidence="2 3">
    <name type="scientific">Limosilactobacillus agrestis</name>
    <dbReference type="NCBI Taxonomy" id="2759748"/>
    <lineage>
        <taxon>Bacteria</taxon>
        <taxon>Bacillati</taxon>
        <taxon>Bacillota</taxon>
        <taxon>Bacilli</taxon>
        <taxon>Lactobacillales</taxon>
        <taxon>Lactobacillaceae</taxon>
        <taxon>Limosilactobacillus</taxon>
    </lineage>
</organism>
<keyword evidence="2" id="KW-0808">Transferase</keyword>
<dbReference type="Pfam" id="PF13302">
    <property type="entry name" value="Acetyltransf_3"/>
    <property type="match status" value="1"/>
</dbReference>
<accession>A0A7W3UJ00</accession>
<dbReference type="RefSeq" id="WP_182578713.1">
    <property type="nucleotide sequence ID" value="NZ_JACIVE010000057.1"/>
</dbReference>
<evidence type="ECO:0000313" key="3">
    <source>
        <dbReference type="Proteomes" id="UP000534578"/>
    </source>
</evidence>
<evidence type="ECO:0000259" key="1">
    <source>
        <dbReference type="PROSITE" id="PS51186"/>
    </source>
</evidence>